<dbReference type="Proteomes" id="UP000807769">
    <property type="component" value="Unassembled WGS sequence"/>
</dbReference>
<feature type="compositionally biased region" description="Low complexity" evidence="1">
    <location>
        <begin position="319"/>
        <end position="330"/>
    </location>
</feature>
<dbReference type="RefSeq" id="XP_041194945.1">
    <property type="nucleotide sequence ID" value="XM_041344160.1"/>
</dbReference>
<gene>
    <name evidence="2" type="ORF">BJ212DRAFT_83006</name>
</gene>
<evidence type="ECO:0000313" key="2">
    <source>
        <dbReference type="EMBL" id="KAG1819268.1"/>
    </source>
</evidence>
<dbReference type="EMBL" id="JABBWG010000010">
    <property type="protein sequence ID" value="KAG1819268.1"/>
    <property type="molecule type" value="Genomic_DNA"/>
</dbReference>
<organism evidence="2 3">
    <name type="scientific">Suillus subaureus</name>
    <dbReference type="NCBI Taxonomy" id="48587"/>
    <lineage>
        <taxon>Eukaryota</taxon>
        <taxon>Fungi</taxon>
        <taxon>Dikarya</taxon>
        <taxon>Basidiomycota</taxon>
        <taxon>Agaricomycotina</taxon>
        <taxon>Agaricomycetes</taxon>
        <taxon>Agaricomycetidae</taxon>
        <taxon>Boletales</taxon>
        <taxon>Suillineae</taxon>
        <taxon>Suillaceae</taxon>
        <taxon>Suillus</taxon>
    </lineage>
</organism>
<evidence type="ECO:0000256" key="1">
    <source>
        <dbReference type="SAM" id="MobiDB-lite"/>
    </source>
</evidence>
<dbReference type="OrthoDB" id="2507336at2759"/>
<evidence type="ECO:0000313" key="3">
    <source>
        <dbReference type="Proteomes" id="UP000807769"/>
    </source>
</evidence>
<protein>
    <submittedName>
        <fullName evidence="2">Uncharacterized protein</fullName>
    </submittedName>
</protein>
<proteinExistence type="predicted"/>
<feature type="compositionally biased region" description="Polar residues" evidence="1">
    <location>
        <begin position="99"/>
        <end position="109"/>
    </location>
</feature>
<accession>A0A9P7EFH6</accession>
<feature type="region of interest" description="Disordered" evidence="1">
    <location>
        <begin position="36"/>
        <end position="81"/>
    </location>
</feature>
<dbReference type="GeneID" id="64638176"/>
<keyword evidence="3" id="KW-1185">Reference proteome</keyword>
<comment type="caution">
    <text evidence="2">The sequence shown here is derived from an EMBL/GenBank/DDBJ whole genome shotgun (WGS) entry which is preliminary data.</text>
</comment>
<dbReference type="AlphaFoldDB" id="A0A9P7EFH6"/>
<sequence>MIILAGAELDHSSWTIVAPAHGYNVKDSWVHGCTPSEFSPSKPSPGPSLSTTSSSSLIPPPSSPTPSTALTTTVRQHNSNTTKTLRDMLISLREQTTVLQGEGQVSTNHTPDELHETRSGSLDTTEFNDRFQAIEVLLRQLIDRRVETERPGYIQPPLVSISDVGIDVGAEDFQQRWQDWTRLLRDRVPLAAPQPRSTRGNLDDELLALLQAPPPQVPIGVQPPPTLIPFAYQPAVRPPRSKSISPMLRPATFPIATVPAVFSPEIQHPPITHPTPGHRSDRPVAEPETVFSGAPGLPTQQPVPPPGDFSNPRPPHRPTVPVVPVSTFVE</sequence>
<feature type="region of interest" description="Disordered" evidence="1">
    <location>
        <begin position="99"/>
        <end position="120"/>
    </location>
</feature>
<reference evidence="2" key="1">
    <citation type="journal article" date="2020" name="New Phytol.">
        <title>Comparative genomics reveals dynamic genome evolution in host specialist ectomycorrhizal fungi.</title>
        <authorList>
            <person name="Lofgren L.A."/>
            <person name="Nguyen N.H."/>
            <person name="Vilgalys R."/>
            <person name="Ruytinx J."/>
            <person name="Liao H.L."/>
            <person name="Branco S."/>
            <person name="Kuo A."/>
            <person name="LaButti K."/>
            <person name="Lipzen A."/>
            <person name="Andreopoulos W."/>
            <person name="Pangilinan J."/>
            <person name="Riley R."/>
            <person name="Hundley H."/>
            <person name="Na H."/>
            <person name="Barry K."/>
            <person name="Grigoriev I.V."/>
            <person name="Stajich J.E."/>
            <person name="Kennedy P.G."/>
        </authorList>
    </citation>
    <scope>NUCLEOTIDE SEQUENCE</scope>
    <source>
        <strain evidence="2">MN1</strain>
    </source>
</reference>
<feature type="compositionally biased region" description="Low complexity" evidence="1">
    <location>
        <begin position="36"/>
        <end position="57"/>
    </location>
</feature>
<name>A0A9P7EFH6_9AGAM</name>
<feature type="region of interest" description="Disordered" evidence="1">
    <location>
        <begin position="269"/>
        <end position="330"/>
    </location>
</feature>